<sequence>MAESAFSKQSVKLEVKNEFHELVEENSTNNKQSFTLEEENELRILVGGNFDVKIELSSGLAEIYGTEMELNKDYSLLPHSSISVFSWHGCIINLSGNPEAAYVLKDTAMILNVVLHASLEERRIQAEAENKEGPVIFVVGPNDVDKSSLCRLLVNYAVRLGRHPLYIDLDVGQTSISLPGTVGVLTAEKPLDIVTGFNNQTVQVYQYGYRSAWQSIIFYYLLLQRLGLTIRSDLKQKNQNVRTSGMIIRGCDWSKCEILHHGYDALTLVAMHFEIDIVCVLQDERLYLQLQNDMPSSTEVFFIPKMDGFERNRLVKSQSREARIREYFYGPTNQLQPFTFEVKYSDIQVFQIMARSVKRYTHFLTDIKENEAKLVPVKFSSKLVDQILGLSCADEFQDDIMYMPVIGFICIINVNLESKTITVLSPQPGPLLKKILLRSDTKLKKCQ</sequence>
<evidence type="ECO:0000256" key="1">
    <source>
        <dbReference type="ARBA" id="ARBA00004123"/>
    </source>
</evidence>
<evidence type="ECO:0000256" key="4">
    <source>
        <dbReference type="ARBA" id="ARBA00022840"/>
    </source>
</evidence>
<dbReference type="InterPro" id="IPR032324">
    <property type="entry name" value="Clp1_N"/>
</dbReference>
<feature type="domain" description="Clp1 N-terminal" evidence="7">
    <location>
        <begin position="35"/>
        <end position="126"/>
    </location>
</feature>
<dbReference type="InterPro" id="IPR038238">
    <property type="entry name" value="Clp1_C_sf"/>
</dbReference>
<dbReference type="Pfam" id="PF16573">
    <property type="entry name" value="CLP1_N"/>
    <property type="match status" value="1"/>
</dbReference>
<dbReference type="InterPro" id="IPR027417">
    <property type="entry name" value="P-loop_NTPase"/>
</dbReference>
<evidence type="ECO:0000313" key="9">
    <source>
        <dbReference type="EMBL" id="CAL1262694.1"/>
    </source>
</evidence>
<keyword evidence="4" id="KW-0067">ATP-binding</keyword>
<evidence type="ECO:0008006" key="11">
    <source>
        <dbReference type="Google" id="ProtNLM"/>
    </source>
</evidence>
<proteinExistence type="predicted"/>
<dbReference type="InterPro" id="IPR038239">
    <property type="entry name" value="Clp1_N_sf"/>
</dbReference>
<evidence type="ECO:0000259" key="6">
    <source>
        <dbReference type="Pfam" id="PF06807"/>
    </source>
</evidence>
<keyword evidence="3" id="KW-0547">Nucleotide-binding</keyword>
<dbReference type="Gene3D" id="2.60.120.1030">
    <property type="entry name" value="Clp1, DNA binding domain"/>
    <property type="match status" value="1"/>
</dbReference>
<dbReference type="PANTHER" id="PTHR12755:SF6">
    <property type="entry name" value="POLYRIBONUCLEOTIDE 5'-HYDROXYL-KINASE CLP1"/>
    <property type="match status" value="1"/>
</dbReference>
<dbReference type="Proteomes" id="UP001497382">
    <property type="component" value="Unassembled WGS sequence"/>
</dbReference>
<evidence type="ECO:0000256" key="3">
    <source>
        <dbReference type="ARBA" id="ARBA00022741"/>
    </source>
</evidence>
<feature type="domain" description="Clp1 P-loop" evidence="8">
    <location>
        <begin position="140"/>
        <end position="330"/>
    </location>
</feature>
<evidence type="ECO:0000259" key="7">
    <source>
        <dbReference type="Pfam" id="PF16573"/>
    </source>
</evidence>
<dbReference type="InterPro" id="IPR010655">
    <property type="entry name" value="Clp1_C"/>
</dbReference>
<dbReference type="GO" id="GO:0031124">
    <property type="term" value="P:mRNA 3'-end processing"/>
    <property type="evidence" value="ECO:0007669"/>
    <property type="project" value="InterPro"/>
</dbReference>
<keyword evidence="10" id="KW-1185">Reference proteome</keyword>
<evidence type="ECO:0000259" key="8">
    <source>
        <dbReference type="Pfam" id="PF16575"/>
    </source>
</evidence>
<dbReference type="AlphaFoldDB" id="A0AAV1YV22"/>
<keyword evidence="5" id="KW-0539">Nucleus</keyword>
<dbReference type="GO" id="GO:0051731">
    <property type="term" value="F:polynucleotide 5'-hydroxyl-kinase activity"/>
    <property type="evidence" value="ECO:0007669"/>
    <property type="project" value="InterPro"/>
</dbReference>
<dbReference type="PANTHER" id="PTHR12755">
    <property type="entry name" value="CLEAVAGE/POLYADENYLATION FACTOR IA SUBUNIT CLP1P"/>
    <property type="match status" value="1"/>
</dbReference>
<comment type="caution">
    <text evidence="9">The sequence shown here is derived from an EMBL/GenBank/DDBJ whole genome shotgun (WGS) entry which is preliminary data.</text>
</comment>
<keyword evidence="2" id="KW-0507">mRNA processing</keyword>
<evidence type="ECO:0000256" key="2">
    <source>
        <dbReference type="ARBA" id="ARBA00022664"/>
    </source>
</evidence>
<dbReference type="FunFam" id="2.60.120.1030:FF:000001">
    <property type="entry name" value="Protein CLP1 homolog 5"/>
    <property type="match status" value="1"/>
</dbReference>
<dbReference type="GO" id="GO:0006388">
    <property type="term" value="P:tRNA splicing, via endonucleolytic cleavage and ligation"/>
    <property type="evidence" value="ECO:0007669"/>
    <property type="project" value="TreeGrafter"/>
</dbReference>
<dbReference type="SUPFAM" id="SSF52540">
    <property type="entry name" value="P-loop containing nucleoside triphosphate hydrolases"/>
    <property type="match status" value="2"/>
</dbReference>
<reference evidence="9 10" key="1">
    <citation type="submission" date="2024-04" db="EMBL/GenBank/DDBJ databases">
        <authorList>
            <person name="Rising A."/>
            <person name="Reimegard J."/>
            <person name="Sonavane S."/>
            <person name="Akerstrom W."/>
            <person name="Nylinder S."/>
            <person name="Hedman E."/>
            <person name="Kallberg Y."/>
        </authorList>
    </citation>
    <scope>NUCLEOTIDE SEQUENCE [LARGE SCALE GENOMIC DNA]</scope>
</reference>
<organism evidence="9 10">
    <name type="scientific">Larinioides sclopetarius</name>
    <dbReference type="NCBI Taxonomy" id="280406"/>
    <lineage>
        <taxon>Eukaryota</taxon>
        <taxon>Metazoa</taxon>
        <taxon>Ecdysozoa</taxon>
        <taxon>Arthropoda</taxon>
        <taxon>Chelicerata</taxon>
        <taxon>Arachnida</taxon>
        <taxon>Araneae</taxon>
        <taxon>Araneomorphae</taxon>
        <taxon>Entelegynae</taxon>
        <taxon>Araneoidea</taxon>
        <taxon>Araneidae</taxon>
        <taxon>Larinioides</taxon>
    </lineage>
</organism>
<feature type="domain" description="Clp1 C-terminal" evidence="6">
    <location>
        <begin position="335"/>
        <end position="440"/>
    </location>
</feature>
<dbReference type="Pfam" id="PF06807">
    <property type="entry name" value="Clp1"/>
    <property type="match status" value="1"/>
</dbReference>
<dbReference type="GO" id="GO:0005524">
    <property type="term" value="F:ATP binding"/>
    <property type="evidence" value="ECO:0007669"/>
    <property type="project" value="UniProtKB-KW"/>
</dbReference>
<dbReference type="GO" id="GO:0005634">
    <property type="term" value="C:nucleus"/>
    <property type="evidence" value="ECO:0007669"/>
    <property type="project" value="UniProtKB-SubCell"/>
</dbReference>
<dbReference type="InterPro" id="IPR032319">
    <property type="entry name" value="CLP1_P"/>
</dbReference>
<dbReference type="Gene3D" id="3.40.50.300">
    <property type="entry name" value="P-loop containing nucleotide triphosphate hydrolases"/>
    <property type="match status" value="1"/>
</dbReference>
<evidence type="ECO:0000256" key="5">
    <source>
        <dbReference type="ARBA" id="ARBA00023242"/>
    </source>
</evidence>
<dbReference type="Gene3D" id="2.40.30.330">
    <property type="entry name" value="Pre-mRNA cleavage complex subunit Clp1, C-terminal domain"/>
    <property type="match status" value="1"/>
</dbReference>
<gene>
    <name evidence="9" type="ORF">LARSCL_LOCUS1139</name>
</gene>
<dbReference type="Pfam" id="PF16575">
    <property type="entry name" value="CLP1_P"/>
    <property type="match status" value="1"/>
</dbReference>
<protein>
    <recommendedName>
        <fullName evidence="11">Protein CLP1 homolog</fullName>
    </recommendedName>
</protein>
<name>A0AAV1YV22_9ARAC</name>
<accession>A0AAV1YV22</accession>
<evidence type="ECO:0000313" key="10">
    <source>
        <dbReference type="Proteomes" id="UP001497382"/>
    </source>
</evidence>
<comment type="subcellular location">
    <subcellularLocation>
        <location evidence="1">Nucleus</location>
    </subcellularLocation>
</comment>
<dbReference type="InterPro" id="IPR045116">
    <property type="entry name" value="Clp1/Grc3"/>
</dbReference>
<dbReference type="EMBL" id="CAXIEN010000006">
    <property type="protein sequence ID" value="CAL1262694.1"/>
    <property type="molecule type" value="Genomic_DNA"/>
</dbReference>